<reference evidence="2" key="1">
    <citation type="submission" date="2023-07" db="EMBL/GenBank/DDBJ databases">
        <title>Whole genome shotgun sequence of Streptomyces nojiriensis NBRC 13794.</title>
        <authorList>
            <person name="Komaki H."/>
            <person name="Tamura T."/>
        </authorList>
    </citation>
    <scope>NUCLEOTIDE SEQUENCE [LARGE SCALE GENOMIC DNA]</scope>
    <source>
        <strain evidence="2">NBRC 13794</strain>
    </source>
</reference>
<keyword evidence="2" id="KW-1185">Reference proteome</keyword>
<dbReference type="Gene3D" id="3.40.50.1240">
    <property type="entry name" value="Phosphoglycerate mutase-like"/>
    <property type="match status" value="1"/>
</dbReference>
<dbReference type="CDD" id="cd07067">
    <property type="entry name" value="HP_PGM_like"/>
    <property type="match status" value="1"/>
</dbReference>
<dbReference type="InterPro" id="IPR029033">
    <property type="entry name" value="His_PPase_superfam"/>
</dbReference>
<protein>
    <submittedName>
        <fullName evidence="1">Phosphohistidine phosphatase</fullName>
    </submittedName>
</protein>
<accession>A0ABQ3SHX1</accession>
<dbReference type="GeneID" id="95594062"/>
<dbReference type="Proteomes" id="UP000613974">
    <property type="component" value="Unassembled WGS sequence"/>
</dbReference>
<organism evidence="1 2">
    <name type="scientific">Streptomyces nojiriensis</name>
    <dbReference type="NCBI Taxonomy" id="66374"/>
    <lineage>
        <taxon>Bacteria</taxon>
        <taxon>Bacillati</taxon>
        <taxon>Actinomycetota</taxon>
        <taxon>Actinomycetes</taxon>
        <taxon>Kitasatosporales</taxon>
        <taxon>Streptomycetaceae</taxon>
        <taxon>Streptomyces</taxon>
    </lineage>
</organism>
<dbReference type="SUPFAM" id="SSF53254">
    <property type="entry name" value="Phosphoglycerate mutase-like"/>
    <property type="match status" value="1"/>
</dbReference>
<proteinExistence type="predicted"/>
<sequence length="174" mass="18685">MNSRDSRRLVVLRHAKSAWPDVPDSERPLAARGRRDAPAAGRWLREADCVPDLVVCSTACRTRETWDLVAAELGAAPAPVIYEARLYGASAGELLGVVREIPAQVRTLMLIGHNPGVQELVLSLAGEADGYVLQQTRTKFPTSAIAVLRVPGWASLEAGAARLTDMVVPRGANP</sequence>
<dbReference type="PANTHER" id="PTHR47623">
    <property type="entry name" value="OS09G0287300 PROTEIN"/>
    <property type="match status" value="1"/>
</dbReference>
<name>A0ABQ3SHX1_9ACTN</name>
<gene>
    <name evidence="1" type="ORF">Snoj_16520</name>
</gene>
<dbReference type="PANTHER" id="PTHR47623:SF1">
    <property type="entry name" value="OS09G0287300 PROTEIN"/>
    <property type="match status" value="1"/>
</dbReference>
<dbReference type="InterPro" id="IPR013078">
    <property type="entry name" value="His_Pase_superF_clade-1"/>
</dbReference>
<evidence type="ECO:0000313" key="1">
    <source>
        <dbReference type="EMBL" id="GHI67734.1"/>
    </source>
</evidence>
<dbReference type="Pfam" id="PF00300">
    <property type="entry name" value="His_Phos_1"/>
    <property type="match status" value="1"/>
</dbReference>
<comment type="caution">
    <text evidence="1">The sequence shown here is derived from an EMBL/GenBank/DDBJ whole genome shotgun (WGS) entry which is preliminary data.</text>
</comment>
<dbReference type="RefSeq" id="WP_189747934.1">
    <property type="nucleotide sequence ID" value="NZ_BMRL01000031.1"/>
</dbReference>
<dbReference type="EMBL" id="BNEC01000003">
    <property type="protein sequence ID" value="GHI67734.1"/>
    <property type="molecule type" value="Genomic_DNA"/>
</dbReference>
<evidence type="ECO:0000313" key="2">
    <source>
        <dbReference type="Proteomes" id="UP000613974"/>
    </source>
</evidence>